<dbReference type="OrthoDB" id="372084at2157"/>
<comment type="cofactor">
    <cofactor evidence="4">
        <name>Zn(2+)</name>
        <dbReference type="ChEBI" id="CHEBI:29105"/>
    </cofactor>
    <text evidence="4">Binds 1 zinc ion per subunit.</text>
</comment>
<dbReference type="InterPro" id="IPR050287">
    <property type="entry name" value="MTA/SAH_deaminase"/>
</dbReference>
<organism evidence="7 8">
    <name type="scientific">Halorubrum persicum</name>
    <dbReference type="NCBI Taxonomy" id="1383844"/>
    <lineage>
        <taxon>Archaea</taxon>
        <taxon>Methanobacteriati</taxon>
        <taxon>Methanobacteriota</taxon>
        <taxon>Stenosarchaea group</taxon>
        <taxon>Halobacteria</taxon>
        <taxon>Halobacteriales</taxon>
        <taxon>Haloferacaceae</taxon>
        <taxon>Halorubrum</taxon>
    </lineage>
</organism>
<comment type="catalytic activity">
    <reaction evidence="4">
        <text>S-methyl-5'-thioadenosine + H2O + H(+) = S-methyl-5'-thioinosine + NH4(+)</text>
        <dbReference type="Rhea" id="RHEA:25025"/>
        <dbReference type="ChEBI" id="CHEBI:15377"/>
        <dbReference type="ChEBI" id="CHEBI:15378"/>
        <dbReference type="ChEBI" id="CHEBI:17509"/>
        <dbReference type="ChEBI" id="CHEBI:28938"/>
        <dbReference type="ChEBI" id="CHEBI:48595"/>
        <dbReference type="EC" id="3.5.4.31"/>
    </reaction>
</comment>
<dbReference type="InterPro" id="IPR023512">
    <property type="entry name" value="Deaminase_MtaD/DadD"/>
</dbReference>
<keyword evidence="2 4" id="KW-0378">Hydrolase</keyword>
<feature type="domain" description="Amidohydrolase-related" evidence="6">
    <location>
        <begin position="70"/>
        <end position="417"/>
    </location>
</feature>
<comment type="caution">
    <text evidence="4">Lacks conserved residue(s) required for the propagation of feature annotation.</text>
</comment>
<dbReference type="RefSeq" id="WP_099255790.1">
    <property type="nucleotide sequence ID" value="NZ_NHOA01000104.1"/>
</dbReference>
<comment type="caution">
    <text evidence="7">The sequence shown here is derived from an EMBL/GenBank/DDBJ whole genome shotgun (WGS) entry which is preliminary data.</text>
</comment>
<feature type="binding site" evidence="4">
    <location>
        <position position="231"/>
    </location>
    <ligand>
        <name>substrate</name>
    </ligand>
</feature>
<comment type="catalytic activity">
    <reaction evidence="4">
        <text>S-adenosyl-L-homocysteine + H2O + H(+) = S-inosyl-L-homocysteine + NH4(+)</text>
        <dbReference type="Rhea" id="RHEA:20716"/>
        <dbReference type="ChEBI" id="CHEBI:15377"/>
        <dbReference type="ChEBI" id="CHEBI:15378"/>
        <dbReference type="ChEBI" id="CHEBI:28938"/>
        <dbReference type="ChEBI" id="CHEBI:57856"/>
        <dbReference type="ChEBI" id="CHEBI:57985"/>
        <dbReference type="EC" id="3.5.4.28"/>
    </reaction>
</comment>
<evidence type="ECO:0000313" key="8">
    <source>
        <dbReference type="Proteomes" id="UP000222824"/>
    </source>
</evidence>
<dbReference type="SUPFAM" id="SSF51338">
    <property type="entry name" value="Composite domain of metallo-dependent hydrolases"/>
    <property type="match status" value="2"/>
</dbReference>
<reference evidence="7 8" key="1">
    <citation type="journal article" date="2014" name="Front. Microbiol.">
        <title>Population and genomic analysis of the genus Halorubrum.</title>
        <authorList>
            <person name="Fullmer M.S."/>
            <person name="Soucy S.M."/>
            <person name="Swithers K.S."/>
            <person name="Makkay A.M."/>
            <person name="Wheeler R."/>
            <person name="Ventosa A."/>
            <person name="Gogarten J.P."/>
            <person name="Papke R.T."/>
        </authorList>
    </citation>
    <scope>NUCLEOTIDE SEQUENCE [LARGE SCALE GENOMIC DNA]</scope>
    <source>
        <strain evidence="7 8">C49</strain>
    </source>
</reference>
<evidence type="ECO:0000256" key="4">
    <source>
        <dbReference type="HAMAP-Rule" id="MF_01281"/>
    </source>
</evidence>
<dbReference type="Pfam" id="PF01979">
    <property type="entry name" value="Amidohydro_1"/>
    <property type="match status" value="1"/>
</dbReference>
<protein>
    <recommendedName>
        <fullName evidence="4">5-methylthioadenosine/S-adenosylhomocysteine deaminase</fullName>
        <shortName evidence="4">MTA/SAH deaminase</shortName>
        <ecNumber evidence="4">3.5.4.28</ecNumber>
        <ecNumber evidence="4">3.5.4.31</ecNumber>
    </recommendedName>
</protein>
<dbReference type="EC" id="3.5.4.28" evidence="4"/>
<evidence type="ECO:0000256" key="5">
    <source>
        <dbReference type="SAM" id="MobiDB-lite"/>
    </source>
</evidence>
<dbReference type="FunFam" id="3.20.20.140:FF:000014">
    <property type="entry name" value="5-methylthioadenosine/S-adenosylhomocysteine deaminase"/>
    <property type="match status" value="1"/>
</dbReference>
<dbReference type="HAMAP" id="MF_01281">
    <property type="entry name" value="MTA_SAH_deamin"/>
    <property type="match status" value="1"/>
</dbReference>
<comment type="function">
    <text evidence="4">Catalyzes the deamination of 5-methylthioadenosine and S-adenosyl-L-homocysteine into 5-methylthioinosine and S-inosyl-L-homocysteine, respectively. Is also able to deaminate adenosine.</text>
</comment>
<comment type="similarity">
    <text evidence="4">Belongs to the metallo-dependent hydrolases superfamily. MTA/SAH deaminase family.</text>
</comment>
<feature type="binding site" evidence="4">
    <location>
        <position position="201"/>
    </location>
    <ligand>
        <name>substrate</name>
    </ligand>
</feature>
<dbReference type="CDD" id="cd01298">
    <property type="entry name" value="ATZ_TRZ_like"/>
    <property type="match status" value="1"/>
</dbReference>
<sequence length="451" mass="46810">MNTLRVAGGQVLRPDGHVTESDVLVDRDAGTIVAVGDDTAAGRTEGDGEAGTSADERPDADEVLDADGSLVIPGLVNAHTHVAMTLLRGYADDKPLDPWLREDIWPAEAELTPDDVEAGAELGALEMIRSGTTAFADMYFAMDRVADVVDRAGLRARLGHGVVTVGKDDADARADIEESLAIATELDGAADGRIRTAFMPHSLTTVGEEFLREGVAAARESGVPIHLHANETTDEVDPIVDERGERPIAYAAAIDALGPDDFFAHGVHLDASEIDRLADAGTAIVHCPASNMKLASGMAPVQRLREAGVTVALGTDGAASNNDLDVFDEMRDAAMLGKLAADDAAAVPAEAVVEMATAGGSEALGLPGGRIEPGAAADLAVVDLDAPHLTPVHDPVSHLAYATRGSDVRHTVCDGTVLMRDREVLTLDADAVQERAAAAASDLVDRVGDAA</sequence>
<dbReference type="EMBL" id="NHOA01000104">
    <property type="protein sequence ID" value="PHQ38392.1"/>
    <property type="molecule type" value="Genomic_DNA"/>
</dbReference>
<dbReference type="GO" id="GO:0046872">
    <property type="term" value="F:metal ion binding"/>
    <property type="evidence" value="ECO:0007669"/>
    <property type="project" value="UniProtKB-KW"/>
</dbReference>
<keyword evidence="8" id="KW-1185">Reference proteome</keyword>
<dbReference type="InterPro" id="IPR011059">
    <property type="entry name" value="Metal-dep_hydrolase_composite"/>
</dbReference>
<dbReference type="EC" id="3.5.4.31" evidence="4"/>
<dbReference type="PANTHER" id="PTHR43794">
    <property type="entry name" value="AMINOHYDROLASE SSNA-RELATED"/>
    <property type="match status" value="1"/>
</dbReference>
<dbReference type="SUPFAM" id="SSF51556">
    <property type="entry name" value="Metallo-dependent hydrolases"/>
    <property type="match status" value="1"/>
</dbReference>
<evidence type="ECO:0000256" key="2">
    <source>
        <dbReference type="ARBA" id="ARBA00022801"/>
    </source>
</evidence>
<proteinExistence type="inferred from homology"/>
<dbReference type="Proteomes" id="UP000222824">
    <property type="component" value="Unassembled WGS sequence"/>
</dbReference>
<dbReference type="Gene3D" id="3.20.20.140">
    <property type="entry name" value="Metal-dependent hydrolases"/>
    <property type="match status" value="1"/>
</dbReference>
<dbReference type="GO" id="GO:0050270">
    <property type="term" value="F:S-adenosylhomocysteine deaminase activity"/>
    <property type="evidence" value="ECO:0007669"/>
    <property type="project" value="UniProtKB-UniRule"/>
</dbReference>
<evidence type="ECO:0000313" key="7">
    <source>
        <dbReference type="EMBL" id="PHQ38392.1"/>
    </source>
</evidence>
<feature type="binding site" evidence="4">
    <location>
        <position position="81"/>
    </location>
    <ligand>
        <name>Zn(2+)</name>
        <dbReference type="ChEBI" id="CHEBI:29105"/>
    </ligand>
</feature>
<keyword evidence="1 4" id="KW-0479">Metal-binding</keyword>
<evidence type="ECO:0000259" key="6">
    <source>
        <dbReference type="Pfam" id="PF01979"/>
    </source>
</evidence>
<evidence type="ECO:0000256" key="1">
    <source>
        <dbReference type="ARBA" id="ARBA00022723"/>
    </source>
</evidence>
<dbReference type="Gene3D" id="2.30.40.10">
    <property type="entry name" value="Urease, subunit C, domain 1"/>
    <property type="match status" value="1"/>
</dbReference>
<dbReference type="AlphaFoldDB" id="A0A2G1WHC4"/>
<feature type="region of interest" description="Disordered" evidence="5">
    <location>
        <begin position="36"/>
        <end position="59"/>
    </location>
</feature>
<feature type="binding site" evidence="4">
    <location>
        <position position="228"/>
    </location>
    <ligand>
        <name>Zn(2+)</name>
        <dbReference type="ChEBI" id="CHEBI:29105"/>
    </ligand>
</feature>
<accession>A0A2G1WHC4</accession>
<feature type="binding site" evidence="4">
    <location>
        <position position="316"/>
    </location>
    <ligand>
        <name>Zn(2+)</name>
        <dbReference type="ChEBI" id="CHEBI:29105"/>
    </ligand>
</feature>
<feature type="binding site" evidence="4">
    <location>
        <position position="316"/>
    </location>
    <ligand>
        <name>substrate</name>
    </ligand>
</feature>
<evidence type="ECO:0000256" key="3">
    <source>
        <dbReference type="ARBA" id="ARBA00022833"/>
    </source>
</evidence>
<feature type="binding site" evidence="4">
    <location>
        <position position="108"/>
    </location>
    <ligand>
        <name>substrate</name>
    </ligand>
</feature>
<name>A0A2G1WHC4_9EURY</name>
<gene>
    <name evidence="4" type="primary">mtaD</name>
    <name evidence="7" type="ORF">DJ69_11710</name>
</gene>
<dbReference type="InterPro" id="IPR032466">
    <property type="entry name" value="Metal_Hydrolase"/>
</dbReference>
<keyword evidence="3 4" id="KW-0862">Zinc</keyword>
<dbReference type="GO" id="GO:0090614">
    <property type="term" value="F:5'-methylthioadenosine deaminase activity"/>
    <property type="evidence" value="ECO:0007669"/>
    <property type="project" value="UniProtKB-UniRule"/>
</dbReference>
<feature type="binding site" evidence="4">
    <location>
        <position position="79"/>
    </location>
    <ligand>
        <name>Zn(2+)</name>
        <dbReference type="ChEBI" id="CHEBI:29105"/>
    </ligand>
</feature>
<dbReference type="PANTHER" id="PTHR43794:SF11">
    <property type="entry name" value="AMIDOHYDROLASE-RELATED DOMAIN-CONTAINING PROTEIN"/>
    <property type="match status" value="1"/>
</dbReference>
<dbReference type="InterPro" id="IPR006680">
    <property type="entry name" value="Amidohydro-rel"/>
</dbReference>